<evidence type="ECO:0000256" key="3">
    <source>
        <dbReference type="SAM" id="Phobius"/>
    </source>
</evidence>
<evidence type="ECO:0000313" key="4">
    <source>
        <dbReference type="EMBL" id="KAF2702927.1"/>
    </source>
</evidence>
<dbReference type="OrthoDB" id="445695at2759"/>
<comment type="catalytic activity">
    <reaction evidence="2">
        <text>an L-aminoacyl-L-amino acid + H2O = 2 an L-alpha-amino acid</text>
        <dbReference type="Rhea" id="RHEA:48940"/>
        <dbReference type="ChEBI" id="CHEBI:15377"/>
        <dbReference type="ChEBI" id="CHEBI:59869"/>
        <dbReference type="ChEBI" id="CHEBI:77460"/>
        <dbReference type="EC" id="3.4.13.19"/>
    </reaction>
</comment>
<keyword evidence="2" id="KW-0482">Metalloprotease</keyword>
<dbReference type="GO" id="GO:0046872">
    <property type="term" value="F:metal ion binding"/>
    <property type="evidence" value="ECO:0007669"/>
    <property type="project" value="UniProtKB-UniRule"/>
</dbReference>
<keyword evidence="3" id="KW-1133">Transmembrane helix</keyword>
<evidence type="ECO:0000313" key="5">
    <source>
        <dbReference type="Proteomes" id="UP000799428"/>
    </source>
</evidence>
<dbReference type="PROSITE" id="PS51365">
    <property type="entry name" value="RENAL_DIPEPTIDASE_2"/>
    <property type="match status" value="1"/>
</dbReference>
<reference evidence="4" key="1">
    <citation type="journal article" date="2020" name="Stud. Mycol.">
        <title>101 Dothideomycetes genomes: a test case for predicting lifestyles and emergence of pathogens.</title>
        <authorList>
            <person name="Haridas S."/>
            <person name="Albert R."/>
            <person name="Binder M."/>
            <person name="Bloem J."/>
            <person name="Labutti K."/>
            <person name="Salamov A."/>
            <person name="Andreopoulos B."/>
            <person name="Baker S."/>
            <person name="Barry K."/>
            <person name="Bills G."/>
            <person name="Bluhm B."/>
            <person name="Cannon C."/>
            <person name="Castanera R."/>
            <person name="Culley D."/>
            <person name="Daum C."/>
            <person name="Ezra D."/>
            <person name="Gonzalez J."/>
            <person name="Henrissat B."/>
            <person name="Kuo A."/>
            <person name="Liang C."/>
            <person name="Lipzen A."/>
            <person name="Lutzoni F."/>
            <person name="Magnuson J."/>
            <person name="Mondo S."/>
            <person name="Nolan M."/>
            <person name="Ohm R."/>
            <person name="Pangilinan J."/>
            <person name="Park H.-J."/>
            <person name="Ramirez L."/>
            <person name="Alfaro M."/>
            <person name="Sun H."/>
            <person name="Tritt A."/>
            <person name="Yoshinaga Y."/>
            <person name="Zwiers L.-H."/>
            <person name="Turgeon B."/>
            <person name="Goodwin S."/>
            <person name="Spatafora J."/>
            <person name="Crous P."/>
            <person name="Grigoriev I."/>
        </authorList>
    </citation>
    <scope>NUCLEOTIDE SEQUENCE</scope>
    <source>
        <strain evidence="4">CBS 279.74</strain>
    </source>
</reference>
<keyword evidence="2" id="KW-0862">Zinc</keyword>
<dbReference type="AlphaFoldDB" id="A0A6G1JRY6"/>
<dbReference type="SUPFAM" id="SSF51556">
    <property type="entry name" value="Metallo-dependent hydrolases"/>
    <property type="match status" value="1"/>
</dbReference>
<dbReference type="CDD" id="cd01301">
    <property type="entry name" value="rDP_like"/>
    <property type="match status" value="1"/>
</dbReference>
<evidence type="ECO:0000256" key="2">
    <source>
        <dbReference type="RuleBase" id="RU341113"/>
    </source>
</evidence>
<dbReference type="Proteomes" id="UP000799428">
    <property type="component" value="Unassembled WGS sequence"/>
</dbReference>
<dbReference type="Gene3D" id="3.20.20.140">
    <property type="entry name" value="Metal-dependent hydrolases"/>
    <property type="match status" value="1"/>
</dbReference>
<dbReference type="InterPro" id="IPR032466">
    <property type="entry name" value="Metal_Hydrolase"/>
</dbReference>
<feature type="transmembrane region" description="Helical" evidence="3">
    <location>
        <begin position="35"/>
        <end position="53"/>
    </location>
</feature>
<evidence type="ECO:0000256" key="1">
    <source>
        <dbReference type="ARBA" id="ARBA00022997"/>
    </source>
</evidence>
<protein>
    <recommendedName>
        <fullName evidence="2">Dipeptidase</fullName>
        <ecNumber evidence="2">3.4.13.19</ecNumber>
    </recommendedName>
</protein>
<organism evidence="4 5">
    <name type="scientific">Pleomassaria siparia CBS 279.74</name>
    <dbReference type="NCBI Taxonomy" id="1314801"/>
    <lineage>
        <taxon>Eukaryota</taxon>
        <taxon>Fungi</taxon>
        <taxon>Dikarya</taxon>
        <taxon>Ascomycota</taxon>
        <taxon>Pezizomycotina</taxon>
        <taxon>Dothideomycetes</taxon>
        <taxon>Pleosporomycetidae</taxon>
        <taxon>Pleosporales</taxon>
        <taxon>Pleomassariaceae</taxon>
        <taxon>Pleomassaria</taxon>
    </lineage>
</organism>
<dbReference type="GO" id="GO:0006508">
    <property type="term" value="P:proteolysis"/>
    <property type="evidence" value="ECO:0007669"/>
    <property type="project" value="UniProtKB-KW"/>
</dbReference>
<dbReference type="GO" id="GO:0070573">
    <property type="term" value="F:metallodipeptidase activity"/>
    <property type="evidence" value="ECO:0007669"/>
    <property type="project" value="InterPro"/>
</dbReference>
<keyword evidence="2" id="KW-0645">Protease</keyword>
<keyword evidence="2" id="KW-0378">Hydrolase</keyword>
<dbReference type="InterPro" id="IPR008257">
    <property type="entry name" value="Pept_M19"/>
</dbReference>
<keyword evidence="1 2" id="KW-0224">Dipeptidase</keyword>
<comment type="similarity">
    <text evidence="2">Belongs to the metallo-dependent hydrolases superfamily. Peptidase M19 family.</text>
</comment>
<gene>
    <name evidence="4" type="ORF">K504DRAFT_463945</name>
</gene>
<keyword evidence="3" id="KW-0812">Transmembrane</keyword>
<dbReference type="PANTHER" id="PTHR10443:SF12">
    <property type="entry name" value="DIPEPTIDASE"/>
    <property type="match status" value="1"/>
</dbReference>
<proteinExistence type="inferred from homology"/>
<sequence>MSALPIDEKHGLVAAVPHVAGPGPRRRSTWGGARIISIALFCIFIVVRPWSWAGSSYNDAMLTMFRAPTIAHRVDKILSRNPLIDGHNDLLIFIRGRYQNHIYDDEWRDKFEHGGFPQHVDLPRLDQGKQGGAFWSAYWPCPLGDNRTDFSDDRYSAVVRGTLDQLDLFKRLGQQYPRYFTPSSDSYAALDAFETGRLISPVAIEGLHQIGNSISTLRLFHQLGVRYATLTWNCHNKYADAALESGPGFVPRVATPFWHGLSPAGRDLVKEMNRLGMLVDLSHVSKDTMKDALVGNGDGSWNGSLAPPIFSHSSAYALCPHPRNVPDDILQYVKQRNSVVMVNFSPDFVSCTASESSGLPDFYPQNNTLAHVVRHIMHIGELIGYDHVGLGTDYDGISSTPKGLEDVSKFPDLVAELLKQGVSDEDVGKIVGRNILRVWKEADDVAARLQKNILPLEDDVKDRWS</sequence>
<accession>A0A6G1JRY6</accession>
<dbReference type="EC" id="3.4.13.19" evidence="2"/>
<dbReference type="Pfam" id="PF01244">
    <property type="entry name" value="Peptidase_M19"/>
    <property type="match status" value="1"/>
</dbReference>
<keyword evidence="3" id="KW-0472">Membrane</keyword>
<dbReference type="EMBL" id="MU005791">
    <property type="protein sequence ID" value="KAF2702927.1"/>
    <property type="molecule type" value="Genomic_DNA"/>
</dbReference>
<name>A0A6G1JRY6_9PLEO</name>
<dbReference type="PANTHER" id="PTHR10443">
    <property type="entry name" value="MICROSOMAL DIPEPTIDASE"/>
    <property type="match status" value="1"/>
</dbReference>
<comment type="cofactor">
    <cofactor evidence="2">
        <name>Zn(2+)</name>
        <dbReference type="ChEBI" id="CHEBI:29105"/>
    </cofactor>
</comment>
<keyword evidence="2" id="KW-0479">Metal-binding</keyword>
<keyword evidence="5" id="KW-1185">Reference proteome</keyword>